<name>A0A9X2Z5H7_9MYCO</name>
<reference evidence="3" key="2">
    <citation type="journal article" date="2022" name="BMC Genomics">
        <title>Comparative genome analysis of mycobacteria focusing on tRNA and non-coding RNA.</title>
        <authorList>
            <person name="Behra P.R.K."/>
            <person name="Pettersson B.M.F."/>
            <person name="Ramesh M."/>
            <person name="Das S."/>
            <person name="Dasgupta S."/>
            <person name="Kirsebom L.A."/>
        </authorList>
    </citation>
    <scope>NUCLEOTIDE SEQUENCE</scope>
    <source>
        <strain evidence="3">DSM 44838</strain>
    </source>
</reference>
<keyword evidence="2" id="KW-1133">Transmembrane helix</keyword>
<accession>A0A9X2Z5H7</accession>
<feature type="transmembrane region" description="Helical" evidence="2">
    <location>
        <begin position="56"/>
        <end position="76"/>
    </location>
</feature>
<dbReference type="RefSeq" id="WP_263997620.1">
    <property type="nucleotide sequence ID" value="NZ_JACKVK010000010.1"/>
</dbReference>
<keyword evidence="4" id="KW-1185">Reference proteome</keyword>
<protein>
    <recommendedName>
        <fullName evidence="5">UsfY protein</fullName>
    </recommendedName>
</protein>
<feature type="transmembrane region" description="Helical" evidence="2">
    <location>
        <begin position="31"/>
        <end position="50"/>
    </location>
</feature>
<sequence length="100" mass="10171">MAHDDVAPDATNTPGPIAGEALKDAARWPGYVLIAVGLALTALTLAGFAVGRTSLATGGAVLAAMAVVAGVAWQFVEHRRLTGRHGSGTPERPEDTAPLE</sequence>
<evidence type="ECO:0000256" key="2">
    <source>
        <dbReference type="SAM" id="Phobius"/>
    </source>
</evidence>
<dbReference type="Proteomes" id="UP001141629">
    <property type="component" value="Unassembled WGS sequence"/>
</dbReference>
<keyword evidence="2" id="KW-0472">Membrane</keyword>
<dbReference type="AlphaFoldDB" id="A0A9X2Z5H7"/>
<evidence type="ECO:0000256" key="1">
    <source>
        <dbReference type="SAM" id="MobiDB-lite"/>
    </source>
</evidence>
<proteinExistence type="predicted"/>
<evidence type="ECO:0000313" key="3">
    <source>
        <dbReference type="EMBL" id="MCV7422726.1"/>
    </source>
</evidence>
<reference evidence="3" key="1">
    <citation type="submission" date="2020-07" db="EMBL/GenBank/DDBJ databases">
        <authorList>
            <person name="Pettersson B.M.F."/>
            <person name="Behra P.R.K."/>
            <person name="Ramesh M."/>
            <person name="Das S."/>
            <person name="Dasgupta S."/>
            <person name="Kirsebom L.A."/>
        </authorList>
    </citation>
    <scope>NUCLEOTIDE SEQUENCE</scope>
    <source>
        <strain evidence="3">DSM 44838</strain>
    </source>
</reference>
<feature type="compositionally biased region" description="Basic and acidic residues" evidence="1">
    <location>
        <begin position="91"/>
        <end position="100"/>
    </location>
</feature>
<feature type="region of interest" description="Disordered" evidence="1">
    <location>
        <begin position="81"/>
        <end position="100"/>
    </location>
</feature>
<organism evidence="3 4">
    <name type="scientific">Mycobacterium yunnanensis</name>
    <dbReference type="NCBI Taxonomy" id="368477"/>
    <lineage>
        <taxon>Bacteria</taxon>
        <taxon>Bacillati</taxon>
        <taxon>Actinomycetota</taxon>
        <taxon>Actinomycetes</taxon>
        <taxon>Mycobacteriales</taxon>
        <taxon>Mycobacteriaceae</taxon>
        <taxon>Mycobacterium</taxon>
    </lineage>
</organism>
<keyword evidence="2" id="KW-0812">Transmembrane</keyword>
<dbReference type="EMBL" id="JACKVK010000010">
    <property type="protein sequence ID" value="MCV7422726.1"/>
    <property type="molecule type" value="Genomic_DNA"/>
</dbReference>
<evidence type="ECO:0008006" key="5">
    <source>
        <dbReference type="Google" id="ProtNLM"/>
    </source>
</evidence>
<comment type="caution">
    <text evidence="3">The sequence shown here is derived from an EMBL/GenBank/DDBJ whole genome shotgun (WGS) entry which is preliminary data.</text>
</comment>
<evidence type="ECO:0000313" key="4">
    <source>
        <dbReference type="Proteomes" id="UP001141629"/>
    </source>
</evidence>
<gene>
    <name evidence="3" type="ORF">H7K45_19445</name>
</gene>